<evidence type="ECO:0000256" key="1">
    <source>
        <dbReference type="SAM" id="MobiDB-lite"/>
    </source>
</evidence>
<feature type="region of interest" description="Disordered" evidence="1">
    <location>
        <begin position="316"/>
        <end position="355"/>
    </location>
</feature>
<feature type="compositionally biased region" description="Polar residues" evidence="1">
    <location>
        <begin position="316"/>
        <end position="331"/>
    </location>
</feature>
<protein>
    <submittedName>
        <fullName evidence="2">Uncharacterized protein</fullName>
    </submittedName>
</protein>
<reference evidence="2 3" key="1">
    <citation type="submission" date="2014-06" db="EMBL/GenBank/DDBJ databases">
        <authorList>
            <person name="Swart Estienne"/>
        </authorList>
    </citation>
    <scope>NUCLEOTIDE SEQUENCE [LARGE SCALE GENOMIC DNA]</scope>
    <source>
        <strain evidence="2 3">130c</strain>
    </source>
</reference>
<sequence length="941" mass="109261">MNETNPSMNGQKNANDTSKGVNGGYISQNEFYSPYSMAGSRKHIHQNLYPQITQRVLQSKKVVLCRIIKHAPMEARPEFEQTFDSYQVKTSEFDEKVEQITHKVNKHQSKNSNVNDYYHQSQPQQSAFYPPGLNLQHSSKSQKVNYKELQMPSEISNLLQQSPKGSAGVSSISRKLAKTTIQQSAARKKQLNHDLAYLPRASEISKGFKDPQIQNGSTRTHRQSFNSKLQQSIPRNEKPEGQKLFQKGKRSTDMTQVEIQQSFEIMSRDSHIQKQNIKLEPKKMLNKFQKPNTSKFQSTLTDSSIPHQVLYQQNMKQMKTNTSSQPSTSNKFYKYPYTGSQKSASEIKEDRRDDNNAHKESIVGSNINNNNNSLNQNNLLKKAMTIQGKSIQDNYYQRLTNKIIENNNNDKQYLSTYNNKTSKVKDQLYSKLSPNRHTSKQKNQEKMAQSKMKTLKIGSKMYSQQEANQYNRSTQVFVVQDESQFKFPRNNVDYDQSDSLLMTPKNGNNYVNDNFTSNHNSNTLQQDHNLETISQHLTESVQANDNIPIKSLIIEHQEYDLPNRIILLLLMFNVDEYPKYLRLSASWFCKVNDSLDEYANIIENKFIQQYEMYLNFLRSYNNATPIRFCNQRGVRLDRIFQCEVMPRTDMINKTFRIAYKQEYTPTIKERQVSKDKTRYGTEYRFDVLKKGQQRVTWIYMSDDMPPCGQNEIQVQSGDIIEFAVCLYNMNGIVDINTLEWMKPEFLPISPLEKDSLTYNRDNKLLSHKNDRKVKVHCNINRICEIEDAVPEWIKLGPQIRDQPRMPIDTSKYEGRFKVLSVQFNELDQHFNKLVLQTLRKGTVENEIFGGSLVIQVKDENQPIRNEIKKRGVIFDRNKDKERIQVRVGDIVVVYNSVKVPEHFQQEISLPLSQYTSRQSHGQSQSSMKSNGLASAIKGNKN</sequence>
<feature type="region of interest" description="Disordered" evidence="1">
    <location>
        <begin position="1"/>
        <end position="22"/>
    </location>
</feature>
<feature type="compositionally biased region" description="Polar residues" evidence="1">
    <location>
        <begin position="914"/>
        <end position="932"/>
    </location>
</feature>
<feature type="region of interest" description="Disordered" evidence="1">
    <location>
        <begin position="914"/>
        <end position="941"/>
    </location>
</feature>
<dbReference type="EMBL" id="CCKQ01010302">
    <property type="protein sequence ID" value="CDW81818.1"/>
    <property type="molecule type" value="Genomic_DNA"/>
</dbReference>
<gene>
    <name evidence="2" type="primary">Contig19319.g20483</name>
    <name evidence="2" type="ORF">STYLEM_10842</name>
</gene>
<evidence type="ECO:0000313" key="3">
    <source>
        <dbReference type="Proteomes" id="UP000039865"/>
    </source>
</evidence>
<dbReference type="InParanoid" id="A0A078ALU2"/>
<organism evidence="2 3">
    <name type="scientific">Stylonychia lemnae</name>
    <name type="common">Ciliate</name>
    <dbReference type="NCBI Taxonomy" id="5949"/>
    <lineage>
        <taxon>Eukaryota</taxon>
        <taxon>Sar</taxon>
        <taxon>Alveolata</taxon>
        <taxon>Ciliophora</taxon>
        <taxon>Intramacronucleata</taxon>
        <taxon>Spirotrichea</taxon>
        <taxon>Stichotrichia</taxon>
        <taxon>Sporadotrichida</taxon>
        <taxon>Oxytrichidae</taxon>
        <taxon>Stylonychinae</taxon>
        <taxon>Stylonychia</taxon>
    </lineage>
</organism>
<feature type="compositionally biased region" description="Polar residues" evidence="1">
    <location>
        <begin position="212"/>
        <end position="234"/>
    </location>
</feature>
<proteinExistence type="predicted"/>
<dbReference type="AlphaFoldDB" id="A0A078ALU2"/>
<name>A0A078ALU2_STYLE</name>
<feature type="compositionally biased region" description="Basic and acidic residues" evidence="1">
    <location>
        <begin position="345"/>
        <end position="355"/>
    </location>
</feature>
<keyword evidence="3" id="KW-1185">Reference proteome</keyword>
<feature type="region of interest" description="Disordered" evidence="1">
    <location>
        <begin position="207"/>
        <end position="253"/>
    </location>
</feature>
<dbReference type="OrthoDB" id="407343at2759"/>
<dbReference type="Proteomes" id="UP000039865">
    <property type="component" value="Unassembled WGS sequence"/>
</dbReference>
<accession>A0A078ALU2</accession>
<evidence type="ECO:0000313" key="2">
    <source>
        <dbReference type="EMBL" id="CDW81818.1"/>
    </source>
</evidence>